<protein>
    <submittedName>
        <fullName evidence="2">Four helix bundle protein</fullName>
    </submittedName>
</protein>
<dbReference type="PANTHER" id="PTHR38471">
    <property type="entry name" value="FOUR HELIX BUNDLE PROTEIN"/>
    <property type="match status" value="1"/>
</dbReference>
<dbReference type="RefSeq" id="WP_149102614.1">
    <property type="nucleotide sequence ID" value="NZ_VTFT01000001.1"/>
</dbReference>
<accession>A0A5D4XPL6</accession>
<evidence type="ECO:0000313" key="2">
    <source>
        <dbReference type="EMBL" id="TYT26064.1"/>
    </source>
</evidence>
<name>A0A5D4XPL6_9GAMM</name>
<dbReference type="SUPFAM" id="SSF158446">
    <property type="entry name" value="IVS-encoded protein-like"/>
    <property type="match status" value="1"/>
</dbReference>
<dbReference type="PANTHER" id="PTHR38471:SF2">
    <property type="entry name" value="FOUR HELIX BUNDLE PROTEIN"/>
    <property type="match status" value="1"/>
</dbReference>
<dbReference type="InterPro" id="IPR036583">
    <property type="entry name" value="23S_rRNA_IVS_sf"/>
</dbReference>
<dbReference type="EMBL" id="VTFT01000001">
    <property type="protein sequence ID" value="TYT26064.1"/>
    <property type="molecule type" value="Genomic_DNA"/>
</dbReference>
<gene>
    <name evidence="2" type="ORF">FZO89_07225</name>
</gene>
<dbReference type="Pfam" id="PF05635">
    <property type="entry name" value="23S_rRNA_IVP"/>
    <property type="match status" value="1"/>
</dbReference>
<dbReference type="NCBIfam" id="TIGR02436">
    <property type="entry name" value="four helix bundle protein"/>
    <property type="match status" value="1"/>
</dbReference>
<organism evidence="2 3">
    <name type="scientific">Luteimonas viscosa</name>
    <dbReference type="NCBI Taxonomy" id="1132694"/>
    <lineage>
        <taxon>Bacteria</taxon>
        <taxon>Pseudomonadati</taxon>
        <taxon>Pseudomonadota</taxon>
        <taxon>Gammaproteobacteria</taxon>
        <taxon>Lysobacterales</taxon>
        <taxon>Lysobacteraceae</taxon>
        <taxon>Luteimonas</taxon>
    </lineage>
</organism>
<dbReference type="CDD" id="cd16377">
    <property type="entry name" value="23S_rRNA_IVP_like"/>
    <property type="match status" value="1"/>
</dbReference>
<sequence length="136" mass="15437">MRPHERLDVWRDAMALVEAVYRATCAFPDDERLGLTAQMRRAAVSVPSNIAEGAARRSTAEYLRFLSMARGSLAELSTQVEIAQRLGFFGKNAFDIEFIDRTFARLNALIRTHERRIREPDAHSESPIPNPQSHAR</sequence>
<dbReference type="AlphaFoldDB" id="A0A5D4XPL6"/>
<dbReference type="Gene3D" id="1.20.1440.60">
    <property type="entry name" value="23S rRNA-intervening sequence"/>
    <property type="match status" value="1"/>
</dbReference>
<dbReference type="InterPro" id="IPR012657">
    <property type="entry name" value="23S_rRNA-intervening_sequence"/>
</dbReference>
<feature type="region of interest" description="Disordered" evidence="1">
    <location>
        <begin position="117"/>
        <end position="136"/>
    </location>
</feature>
<proteinExistence type="predicted"/>
<comment type="caution">
    <text evidence="2">The sequence shown here is derived from an EMBL/GenBank/DDBJ whole genome shotgun (WGS) entry which is preliminary data.</text>
</comment>
<evidence type="ECO:0000256" key="1">
    <source>
        <dbReference type="SAM" id="MobiDB-lite"/>
    </source>
</evidence>
<keyword evidence="3" id="KW-1185">Reference proteome</keyword>
<dbReference type="OrthoDB" id="160990at2"/>
<dbReference type="Proteomes" id="UP000324973">
    <property type="component" value="Unassembled WGS sequence"/>
</dbReference>
<reference evidence="2 3" key="1">
    <citation type="submission" date="2019-08" db="EMBL/GenBank/DDBJ databases">
        <title>Luteimonas viscosus sp. nov., isolated from soil of a sunflower field.</title>
        <authorList>
            <person name="Jianli Z."/>
            <person name="Ying Z."/>
        </authorList>
    </citation>
    <scope>NUCLEOTIDE SEQUENCE [LARGE SCALE GENOMIC DNA]</scope>
    <source>
        <strain evidence="2 3">XBU10</strain>
    </source>
</reference>
<evidence type="ECO:0000313" key="3">
    <source>
        <dbReference type="Proteomes" id="UP000324973"/>
    </source>
</evidence>